<reference evidence="9" key="1">
    <citation type="journal article" date="2019" name="Int. J. Syst. Evol. Microbiol.">
        <title>The Global Catalogue of Microorganisms (GCM) 10K type strain sequencing project: providing services to taxonomists for standard genome sequencing and annotation.</title>
        <authorList>
            <consortium name="The Broad Institute Genomics Platform"/>
            <consortium name="The Broad Institute Genome Sequencing Center for Infectious Disease"/>
            <person name="Wu L."/>
            <person name="Ma J."/>
        </authorList>
    </citation>
    <scope>NUCLEOTIDE SEQUENCE [LARGE SCALE GENOMIC DNA]</scope>
    <source>
        <strain evidence="9">KCTC 23707</strain>
    </source>
</reference>
<protein>
    <submittedName>
        <fullName evidence="8">YicC/YloC family endoribonuclease</fullName>
        <ecNumber evidence="8">3.1.-.-</ecNumber>
    </submittedName>
</protein>
<evidence type="ECO:0000256" key="1">
    <source>
        <dbReference type="ARBA" id="ARBA00001968"/>
    </source>
</evidence>
<name>A0ABW5DHL8_9HYPH</name>
<keyword evidence="2" id="KW-0540">Nuclease</keyword>
<dbReference type="RefSeq" id="WP_165278774.1">
    <property type="nucleotide sequence ID" value="NZ_BAABGS010000075.1"/>
</dbReference>
<dbReference type="InterPro" id="IPR005229">
    <property type="entry name" value="YicC/YloC-like"/>
</dbReference>
<gene>
    <name evidence="8" type="ORF">ACFSMZ_09650</name>
</gene>
<dbReference type="PANTHER" id="PTHR30636:SF3">
    <property type="entry name" value="UPF0701 PROTEIN YICC"/>
    <property type="match status" value="1"/>
</dbReference>
<keyword evidence="3" id="KW-0255">Endonuclease</keyword>
<keyword evidence="9" id="KW-1185">Reference proteome</keyword>
<proteinExistence type="inferred from homology"/>
<dbReference type="NCBIfam" id="TIGR00255">
    <property type="entry name" value="YicC/YloC family endoribonuclease"/>
    <property type="match status" value="1"/>
</dbReference>
<comment type="caution">
    <text evidence="8">The sequence shown here is derived from an EMBL/GenBank/DDBJ whole genome shotgun (WGS) entry which is preliminary data.</text>
</comment>
<dbReference type="InterPro" id="IPR013527">
    <property type="entry name" value="YicC-like_N"/>
</dbReference>
<evidence type="ECO:0000256" key="3">
    <source>
        <dbReference type="ARBA" id="ARBA00022759"/>
    </source>
</evidence>
<sequence length="294" mass="32494">MNLQSMTGFARAHGENDMASVVWELRSVNGRGLEVRLKLPQGYERLEQPVRTILLKPFARGNIQATLTIERNSAARRPVIDRQLLMELAAVARDLHENHGAAPATADGLLNLRGVLEVPDHEEDEEARQRFDSLVLSVLEEATAALVSARQNEGAALRDVLLGHVDTIEKLTLKAESDPARDPANIRARLEAQLQPLLDVSTLDETRLYQEVALLATRADIREELDRLLTHVGSARALLNGNGPVGRKLDFLAQEFNREANTLCSKSNAASITGIGLELKVVVDQFREQIQNLE</sequence>
<dbReference type="EMBL" id="JBHUIR010000034">
    <property type="protein sequence ID" value="MFD2260028.1"/>
    <property type="molecule type" value="Genomic_DNA"/>
</dbReference>
<keyword evidence="4 8" id="KW-0378">Hydrolase</keyword>
<comment type="similarity">
    <text evidence="5">Belongs to the YicC/YloC family.</text>
</comment>
<accession>A0ABW5DHL8</accession>
<evidence type="ECO:0000256" key="4">
    <source>
        <dbReference type="ARBA" id="ARBA00022801"/>
    </source>
</evidence>
<dbReference type="Pfam" id="PF08340">
    <property type="entry name" value="YicC-like_C"/>
    <property type="match status" value="1"/>
</dbReference>
<evidence type="ECO:0000256" key="5">
    <source>
        <dbReference type="ARBA" id="ARBA00035648"/>
    </source>
</evidence>
<dbReference type="GO" id="GO:0016787">
    <property type="term" value="F:hydrolase activity"/>
    <property type="evidence" value="ECO:0007669"/>
    <property type="project" value="UniProtKB-KW"/>
</dbReference>
<evidence type="ECO:0000256" key="2">
    <source>
        <dbReference type="ARBA" id="ARBA00022722"/>
    </source>
</evidence>
<dbReference type="Proteomes" id="UP001597373">
    <property type="component" value="Unassembled WGS sequence"/>
</dbReference>
<dbReference type="Pfam" id="PF03755">
    <property type="entry name" value="YicC-like_N"/>
    <property type="match status" value="1"/>
</dbReference>
<evidence type="ECO:0000259" key="7">
    <source>
        <dbReference type="Pfam" id="PF08340"/>
    </source>
</evidence>
<evidence type="ECO:0000259" key="6">
    <source>
        <dbReference type="Pfam" id="PF03755"/>
    </source>
</evidence>
<evidence type="ECO:0000313" key="9">
    <source>
        <dbReference type="Proteomes" id="UP001597373"/>
    </source>
</evidence>
<feature type="domain" description="Endoribonuclease YicC-like N-terminal" evidence="6">
    <location>
        <begin position="3"/>
        <end position="158"/>
    </location>
</feature>
<feature type="domain" description="Endoribonuclease YicC-like C-terminal" evidence="7">
    <location>
        <begin position="183"/>
        <end position="294"/>
    </location>
</feature>
<organism evidence="8 9">
    <name type="scientific">Chelativorans composti</name>
    <dbReference type="NCBI Taxonomy" id="768533"/>
    <lineage>
        <taxon>Bacteria</taxon>
        <taxon>Pseudomonadati</taxon>
        <taxon>Pseudomonadota</taxon>
        <taxon>Alphaproteobacteria</taxon>
        <taxon>Hyphomicrobiales</taxon>
        <taxon>Phyllobacteriaceae</taxon>
        <taxon>Chelativorans</taxon>
    </lineage>
</organism>
<dbReference type="EC" id="3.1.-.-" evidence="8"/>
<evidence type="ECO:0000313" key="8">
    <source>
        <dbReference type="EMBL" id="MFD2260028.1"/>
    </source>
</evidence>
<dbReference type="InterPro" id="IPR013551">
    <property type="entry name" value="YicC-like_C"/>
</dbReference>
<comment type="cofactor">
    <cofactor evidence="1">
        <name>a divalent metal cation</name>
        <dbReference type="ChEBI" id="CHEBI:60240"/>
    </cofactor>
</comment>
<dbReference type="PANTHER" id="PTHR30636">
    <property type="entry name" value="UPF0701 PROTEIN YICC"/>
    <property type="match status" value="1"/>
</dbReference>